<name>C0FU07_9FIRM</name>
<organism evidence="1 2">
    <name type="scientific">Roseburia inulinivorans DSM 16841</name>
    <dbReference type="NCBI Taxonomy" id="622312"/>
    <lineage>
        <taxon>Bacteria</taxon>
        <taxon>Bacillati</taxon>
        <taxon>Bacillota</taxon>
        <taxon>Clostridia</taxon>
        <taxon>Lachnospirales</taxon>
        <taxon>Lachnospiraceae</taxon>
        <taxon>Roseburia</taxon>
    </lineage>
</organism>
<protein>
    <submittedName>
        <fullName evidence="1">Uncharacterized protein</fullName>
    </submittedName>
</protein>
<accession>C0FU07</accession>
<proteinExistence type="predicted"/>
<gene>
    <name evidence="1" type="ORF">ROSEINA2194_02228</name>
</gene>
<dbReference type="EMBL" id="ACFY01000091">
    <property type="protein sequence ID" value="EEG93823.1"/>
    <property type="molecule type" value="Genomic_DNA"/>
</dbReference>
<comment type="caution">
    <text evidence="1">The sequence shown here is derived from an EMBL/GenBank/DDBJ whole genome shotgun (WGS) entry which is preliminary data.</text>
</comment>
<reference evidence="1 2" key="2">
    <citation type="submission" date="2009-03" db="EMBL/GenBank/DDBJ databases">
        <title>Draft genome sequence of Roseburia inulinivorans (DSM 16841).</title>
        <authorList>
            <person name="Sudarsanam P."/>
            <person name="Ley R."/>
            <person name="Guruge J."/>
            <person name="Turnbaugh P.J."/>
            <person name="Mahowald M."/>
            <person name="Liep D."/>
            <person name="Gordon J."/>
        </authorList>
    </citation>
    <scope>NUCLEOTIDE SEQUENCE [LARGE SCALE GENOMIC DNA]</scope>
    <source>
        <strain evidence="1 2">DSM 16841</strain>
    </source>
</reference>
<evidence type="ECO:0000313" key="1">
    <source>
        <dbReference type="EMBL" id="EEG93823.1"/>
    </source>
</evidence>
<sequence>MYRHVNRWFQKAYSIITEVRRPQTSALCQSIQKIHRFCSFAPHYHNCP</sequence>
<evidence type="ECO:0000313" key="2">
    <source>
        <dbReference type="Proteomes" id="UP000003561"/>
    </source>
</evidence>
<dbReference type="Proteomes" id="UP000003561">
    <property type="component" value="Unassembled WGS sequence"/>
</dbReference>
<dbReference type="AlphaFoldDB" id="C0FU07"/>
<reference evidence="1 2" key="1">
    <citation type="submission" date="2009-02" db="EMBL/GenBank/DDBJ databases">
        <authorList>
            <person name="Fulton L."/>
            <person name="Clifton S."/>
            <person name="Fulton B."/>
            <person name="Xu J."/>
            <person name="Minx P."/>
            <person name="Pepin K.H."/>
            <person name="Johnson M."/>
            <person name="Bhonagiri V."/>
            <person name="Nash W.E."/>
            <person name="Mardis E.R."/>
            <person name="Wilson R.K."/>
        </authorList>
    </citation>
    <scope>NUCLEOTIDE SEQUENCE [LARGE SCALE GENOMIC DNA]</scope>
    <source>
        <strain evidence="1 2">DSM 16841</strain>
    </source>
</reference>